<sequence length="52" mass="5743">MYKETTEPIEERRGVGVEETVKIFCAALILVASVTALIFAGYTAYADITKKM</sequence>
<keyword evidence="1" id="KW-0812">Transmembrane</keyword>
<keyword evidence="3" id="KW-1185">Reference proteome</keyword>
<keyword evidence="1" id="KW-0472">Membrane</keyword>
<evidence type="ECO:0000313" key="3">
    <source>
        <dbReference type="Proteomes" id="UP000202782"/>
    </source>
</evidence>
<dbReference type="EMBL" id="DQ288858">
    <property type="protein sequence ID" value="ABQ52075.1"/>
    <property type="molecule type" value="Genomic_DNA"/>
</dbReference>
<feature type="transmembrane region" description="Helical" evidence="1">
    <location>
        <begin position="20"/>
        <end position="45"/>
    </location>
</feature>
<dbReference type="RefSeq" id="YP_001257083.1">
    <property type="nucleotide sequence ID" value="NC_009503.1"/>
</dbReference>
<accession>A5IZY4</accession>
<evidence type="ECO:0000313" key="2">
    <source>
        <dbReference type="EMBL" id="ABQ52075.1"/>
    </source>
</evidence>
<name>A5IZY4_9BBAC</name>
<proteinExistence type="predicted"/>
<protein>
    <submittedName>
        <fullName evidence="2">Uncharacterized protein</fullName>
    </submittedName>
</protein>
<evidence type="ECO:0000256" key="1">
    <source>
        <dbReference type="SAM" id="Phobius"/>
    </source>
</evidence>
<dbReference type="Proteomes" id="UP000202782">
    <property type="component" value="Segment"/>
</dbReference>
<keyword evidence="1" id="KW-1133">Transmembrane helix</keyword>
<gene>
    <name evidence="2" type="primary">orf132</name>
    <name evidence="2" type="ORF">SlGVgp132</name>
</gene>
<dbReference type="KEGG" id="vg:5184229"/>
<dbReference type="GeneID" id="5184229"/>
<organism evidence="2 3">
    <name type="scientific">Spodoptera litura granulovirus</name>
    <dbReference type="NCBI Taxonomy" id="359919"/>
    <lineage>
        <taxon>Viruses</taxon>
        <taxon>Viruses incertae sedis</taxon>
        <taxon>Naldaviricetes</taxon>
        <taxon>Lefavirales</taxon>
        <taxon>Baculoviridae</taxon>
        <taxon>Betabaculovirus</taxon>
        <taxon>Betabaculovirus spliturae</taxon>
    </lineage>
</organism>
<reference evidence="2 3" key="1">
    <citation type="journal article" date="2008" name="J. Microbiol.">
        <title>Molecular and phylogenetic characterization of Spodoptera litura granulovirus.</title>
        <authorList>
            <person name="Wang Y."/>
            <person name="Choi J.Y."/>
            <person name="Roh J.Y."/>
            <person name="Woo S.D."/>
            <person name="Jin B.R."/>
            <person name="Je Y.H."/>
        </authorList>
    </citation>
    <scope>NUCLEOTIDE SEQUENCE [LARGE SCALE GENOMIC DNA]</scope>
    <source>
        <strain evidence="2">SlGV-K1</strain>
    </source>
</reference>